<dbReference type="Pfam" id="PF02826">
    <property type="entry name" value="2-Hacid_dh_C"/>
    <property type="match status" value="1"/>
</dbReference>
<proteinExistence type="predicted"/>
<keyword evidence="1" id="KW-0520">NAD</keyword>
<comment type="caution">
    <text evidence="4">The sequence shown here is derived from an EMBL/GenBank/DDBJ whole genome shotgun (WGS) entry which is preliminary data.</text>
</comment>
<evidence type="ECO:0000259" key="2">
    <source>
        <dbReference type="Pfam" id="PF01266"/>
    </source>
</evidence>
<dbReference type="OrthoDB" id="6739768at2"/>
<keyword evidence="5" id="KW-1185">Reference proteome</keyword>
<dbReference type="Gene3D" id="3.40.50.720">
    <property type="entry name" value="NAD(P)-binding Rossmann-like Domain"/>
    <property type="match status" value="2"/>
</dbReference>
<dbReference type="GO" id="GO:0051287">
    <property type="term" value="F:NAD binding"/>
    <property type="evidence" value="ECO:0007669"/>
    <property type="project" value="InterPro"/>
</dbReference>
<dbReference type="Pfam" id="PF01266">
    <property type="entry name" value="DAO"/>
    <property type="match status" value="1"/>
</dbReference>
<evidence type="ECO:0000259" key="3">
    <source>
        <dbReference type="Pfam" id="PF02826"/>
    </source>
</evidence>
<dbReference type="STRING" id="1563157.AQS70_07005"/>
<dbReference type="Proteomes" id="UP000050342">
    <property type="component" value="Unassembled WGS sequence"/>
</dbReference>
<dbReference type="AlphaFoldDB" id="A0A0N8VSX3"/>
<dbReference type="RefSeq" id="WP_055102020.1">
    <property type="nucleotide sequence ID" value="NZ_LLWH01000068.1"/>
</dbReference>
<evidence type="ECO:0000313" key="5">
    <source>
        <dbReference type="Proteomes" id="UP000050342"/>
    </source>
</evidence>
<dbReference type="SUPFAM" id="SSF51735">
    <property type="entry name" value="NAD(P)-binding Rossmann-fold domains"/>
    <property type="match status" value="1"/>
</dbReference>
<evidence type="ECO:0000313" key="4">
    <source>
        <dbReference type="EMBL" id="KQB54524.1"/>
    </source>
</evidence>
<feature type="domain" description="D-isomer specific 2-hydroxyacid dehydrogenase NAD-binding" evidence="3">
    <location>
        <begin position="139"/>
        <end position="255"/>
    </location>
</feature>
<accession>A0A0N8VSX3</accession>
<reference evidence="4 5" key="1">
    <citation type="submission" date="2015-10" db="EMBL/GenBank/DDBJ databases">
        <title>Pseudomonas helleri sp. nov. and Pseudomonas weihenstephanensis sp. nov., isolated from raw cows milk.</title>
        <authorList>
            <person name="Von Neubeck M."/>
            <person name="Huptas C."/>
            <person name="Wenning M."/>
            <person name="Scherer S."/>
        </authorList>
    </citation>
    <scope>NUCLEOTIDE SEQUENCE [LARGE SCALE GENOMIC DNA]</scope>
    <source>
        <strain evidence="4 5">BSTT44</strain>
    </source>
</reference>
<dbReference type="EMBL" id="LLWH01000068">
    <property type="protein sequence ID" value="KQB54524.1"/>
    <property type="molecule type" value="Genomic_DNA"/>
</dbReference>
<dbReference type="SUPFAM" id="SSF51971">
    <property type="entry name" value="Nucleotide-binding domain"/>
    <property type="match status" value="1"/>
</dbReference>
<name>A0A0N8VSX3_9PSED</name>
<organism evidence="4 5">
    <name type="scientific">Pseudomonas endophytica</name>
    <dbReference type="NCBI Taxonomy" id="1563157"/>
    <lineage>
        <taxon>Bacteria</taxon>
        <taxon>Pseudomonadati</taxon>
        <taxon>Pseudomonadota</taxon>
        <taxon>Gammaproteobacteria</taxon>
        <taxon>Pseudomonadales</taxon>
        <taxon>Pseudomonadaceae</taxon>
        <taxon>Pseudomonas</taxon>
    </lineage>
</organism>
<dbReference type="InterPro" id="IPR036291">
    <property type="entry name" value="NAD(P)-bd_dom_sf"/>
</dbReference>
<dbReference type="InterPro" id="IPR006140">
    <property type="entry name" value="D-isomer_DH_NAD-bd"/>
</dbReference>
<evidence type="ECO:0000256" key="1">
    <source>
        <dbReference type="ARBA" id="ARBA00023027"/>
    </source>
</evidence>
<gene>
    <name evidence="4" type="ORF">AQS70_07005</name>
</gene>
<dbReference type="InterPro" id="IPR006076">
    <property type="entry name" value="FAD-dep_OxRdtase"/>
</dbReference>
<protein>
    <submittedName>
        <fullName evidence="4">Amino acid dehydrogenase</fullName>
    </submittedName>
</protein>
<sequence>MRLSCVPPVAASLIATSENILHIAPASDSWKTHAPRNIVFLPPTLTKQTLLIQIGLLRPSTLVVGDQAIDEEVINQWRLSHPFGDLFLVRRGSSLDKVRLDLCEPNHIRVTHTPGVNAPHVAAFIAHWLTLADGSLPHDVCVLGFGNVGKALVKLLLAQDPEIRIKVLVQYGHAQGPLDKVFCDSRVSFVVDWQDALQGACALAICLPLNKDTDHRLDQKLIASMHRQARLVCVAKPDVFSDDALRALAITKGIQLVLDYGPSTLDAFRLRTQTLGCSAATWCKPAMLTTQAATTQACHHDLDYAVSVQLSLVALRSLVRRKLAQSLTIPCEPPEAGAPHVSIIGRGINGLLQALMCRLANYHVTVYGKDQESDGASHKPVNMRHLSATETAAKPQHNPHLFPANQSLAVECNRAGIELFEKLLIDNPSLKPFAKKGIVRAYREHANDIDAAIQEQRAIEKRPWPSGKPGAEPLEISQQQVQARYGVTGMDRAIEVSGYDLEFRTLMAALVTLLQRAGIQFVPEHLSRAHITELSKKHFVVTAMGVEQPNVIPIMGWFFKLSAVGYEGANLRGFKLQYDLPIGVMNCRLDGNDILVSGGQVPPDSAPAYKDQVLAACLAAIARHFPRSYNRAIEQGNLTIIDCARPGTLDGLSIVHWCAFNRIAAGATYAGGTTQGLVWASLVQELLHTKTSNASGVYFNKSSA</sequence>
<feature type="domain" description="FAD dependent oxidoreductase" evidence="2">
    <location>
        <begin position="341"/>
        <end position="680"/>
    </location>
</feature>